<dbReference type="AlphaFoldDB" id="A0ABD3MYG6"/>
<protein>
    <submittedName>
        <fullName evidence="1">Uncharacterized protein</fullName>
    </submittedName>
</protein>
<dbReference type="EMBL" id="JALLPJ020001339">
    <property type="protein sequence ID" value="KAL3768965.1"/>
    <property type="molecule type" value="Genomic_DNA"/>
</dbReference>
<name>A0ABD3MYG6_9STRA</name>
<proteinExistence type="predicted"/>
<dbReference type="Proteomes" id="UP001530400">
    <property type="component" value="Unassembled WGS sequence"/>
</dbReference>
<sequence length="60" mass="7030">MTVARIATSLLRSGTVPTWGFKFRTLRAMRHTLRRHYNLELKLQPHKTFSILKVPCLVTH</sequence>
<gene>
    <name evidence="1" type="ORF">ACHAWO_004075</name>
</gene>
<evidence type="ECO:0000313" key="2">
    <source>
        <dbReference type="Proteomes" id="UP001530400"/>
    </source>
</evidence>
<organism evidence="1 2">
    <name type="scientific">Cyclotella atomus</name>
    <dbReference type="NCBI Taxonomy" id="382360"/>
    <lineage>
        <taxon>Eukaryota</taxon>
        <taxon>Sar</taxon>
        <taxon>Stramenopiles</taxon>
        <taxon>Ochrophyta</taxon>
        <taxon>Bacillariophyta</taxon>
        <taxon>Coscinodiscophyceae</taxon>
        <taxon>Thalassiosirophycidae</taxon>
        <taxon>Stephanodiscales</taxon>
        <taxon>Stephanodiscaceae</taxon>
        <taxon>Cyclotella</taxon>
    </lineage>
</organism>
<reference evidence="1 2" key="1">
    <citation type="submission" date="2024-10" db="EMBL/GenBank/DDBJ databases">
        <title>Updated reference genomes for cyclostephanoid diatoms.</title>
        <authorList>
            <person name="Roberts W.R."/>
            <person name="Alverson A.J."/>
        </authorList>
    </citation>
    <scope>NUCLEOTIDE SEQUENCE [LARGE SCALE GENOMIC DNA]</scope>
    <source>
        <strain evidence="1 2">AJA010-31</strain>
    </source>
</reference>
<accession>A0ABD3MYG6</accession>
<comment type="caution">
    <text evidence="1">The sequence shown here is derived from an EMBL/GenBank/DDBJ whole genome shotgun (WGS) entry which is preliminary data.</text>
</comment>
<keyword evidence="2" id="KW-1185">Reference proteome</keyword>
<evidence type="ECO:0000313" key="1">
    <source>
        <dbReference type="EMBL" id="KAL3768965.1"/>
    </source>
</evidence>